<accession>A0A166TG32</accession>
<dbReference type="Proteomes" id="UP000077384">
    <property type="component" value="Unassembled WGS sequence"/>
</dbReference>
<evidence type="ECO:0000313" key="11">
    <source>
        <dbReference type="Proteomes" id="UP000093694"/>
    </source>
</evidence>
<dbReference type="InterPro" id="IPR035890">
    <property type="entry name" value="Anti-sigma-28_factor_FlgM_sf"/>
</dbReference>
<organism evidence="8 10">
    <name type="scientific">Clostridium coskatii</name>
    <dbReference type="NCBI Taxonomy" id="1705578"/>
    <lineage>
        <taxon>Bacteria</taxon>
        <taxon>Bacillati</taxon>
        <taxon>Bacillota</taxon>
        <taxon>Clostridia</taxon>
        <taxon>Eubacteriales</taxon>
        <taxon>Clostridiaceae</taxon>
        <taxon>Clostridium</taxon>
    </lineage>
</organism>
<keyword evidence="4" id="KW-1005">Bacterial flagellum biogenesis</keyword>
<protein>
    <recommendedName>
        <fullName evidence="2">Negative regulator of flagellin synthesis</fullName>
    </recommendedName>
</protein>
<name>A0A166TG32_9CLOT</name>
<sequence length="90" mass="9949">MKINGINSSKLVSFYNRSKVEKSLKSESNSKDSIHISSIGKSLSPYSLDDKFVNSKERVESIKKAVANGTYKVDSKLVAQKIIDNIKGKV</sequence>
<evidence type="ECO:0000256" key="5">
    <source>
        <dbReference type="ARBA" id="ARBA00023015"/>
    </source>
</evidence>
<dbReference type="NCBIfam" id="TIGR03824">
    <property type="entry name" value="FlgM_jcvi"/>
    <property type="match status" value="1"/>
</dbReference>
<dbReference type="InterPro" id="IPR031316">
    <property type="entry name" value="FlgM_C"/>
</dbReference>
<dbReference type="Proteomes" id="UP000093694">
    <property type="component" value="Unassembled WGS sequence"/>
</dbReference>
<comment type="similarity">
    <text evidence="1">Belongs to the FlgM family.</text>
</comment>
<dbReference type="EMBL" id="LROR01000106">
    <property type="protein sequence ID" value="OBR89994.1"/>
    <property type="molecule type" value="Genomic_DNA"/>
</dbReference>
<comment type="caution">
    <text evidence="8">The sequence shown here is derived from an EMBL/GenBank/DDBJ whole genome shotgun (WGS) entry which is preliminary data.</text>
</comment>
<evidence type="ECO:0000256" key="3">
    <source>
        <dbReference type="ARBA" id="ARBA00022491"/>
    </source>
</evidence>
<dbReference type="SUPFAM" id="SSF101498">
    <property type="entry name" value="Anti-sigma factor FlgM"/>
    <property type="match status" value="1"/>
</dbReference>
<evidence type="ECO:0000313" key="9">
    <source>
        <dbReference type="EMBL" id="OBR89994.1"/>
    </source>
</evidence>
<dbReference type="EMBL" id="LITQ01000011">
    <property type="protein sequence ID" value="OAA93644.1"/>
    <property type="molecule type" value="Genomic_DNA"/>
</dbReference>
<keyword evidence="11" id="KW-1185">Reference proteome</keyword>
<keyword evidence="3" id="KW-0678">Repressor</keyword>
<reference evidence="9 11" key="2">
    <citation type="journal article" date="2016" name="Front. Microbiol.">
        <title>Industrial Acetogenic Biocatalysts: A Comparative Metabolic and Genomic Analysis.</title>
        <authorList>
            <person name="Bengelsdorf F."/>
            <person name="Poehlein A."/>
            <person name="Sonja S."/>
            <person name="Erz C."/>
            <person name="Hummel T."/>
            <person name="Hoffmeister S."/>
            <person name="Daniel R."/>
            <person name="Durre P."/>
        </authorList>
    </citation>
    <scope>NUCLEOTIDE SEQUENCE [LARGE SCALE GENOMIC DNA]</scope>
    <source>
        <strain evidence="9 11">PTA-10522</strain>
    </source>
</reference>
<gene>
    <name evidence="9" type="ORF">CLCOS_42160</name>
    <name evidence="8" type="ORF">WX73_04140</name>
</gene>
<keyword evidence="6" id="KW-0804">Transcription</keyword>
<evidence type="ECO:0000313" key="8">
    <source>
        <dbReference type="EMBL" id="OAA93644.1"/>
    </source>
</evidence>
<evidence type="ECO:0000313" key="10">
    <source>
        <dbReference type="Proteomes" id="UP000077384"/>
    </source>
</evidence>
<evidence type="ECO:0000256" key="1">
    <source>
        <dbReference type="ARBA" id="ARBA00005322"/>
    </source>
</evidence>
<feature type="domain" description="Anti-sigma-28 factor FlgM C-terminal" evidence="7">
    <location>
        <begin position="32"/>
        <end position="84"/>
    </location>
</feature>
<evidence type="ECO:0000259" key="7">
    <source>
        <dbReference type="Pfam" id="PF04316"/>
    </source>
</evidence>
<dbReference type="InterPro" id="IPR007412">
    <property type="entry name" value="FlgM"/>
</dbReference>
<dbReference type="PATRIC" id="fig|1705578.3.peg.4251"/>
<dbReference type="AlphaFoldDB" id="A0A166TG32"/>
<reference evidence="8 10" key="1">
    <citation type="journal article" date="2015" name="Biotechnol. Bioeng.">
        <title>Genome sequence and phenotypic characterization of Caulobacter segnis.</title>
        <authorList>
            <person name="Patel S."/>
            <person name="Fletcher B."/>
            <person name="Scott D.C."/>
            <person name="Ely B."/>
        </authorList>
    </citation>
    <scope>NUCLEOTIDE SEQUENCE [LARGE SCALE GENOMIC DNA]</scope>
    <source>
        <strain evidence="8 10">PS02</strain>
    </source>
</reference>
<evidence type="ECO:0000256" key="6">
    <source>
        <dbReference type="ARBA" id="ARBA00023163"/>
    </source>
</evidence>
<evidence type="ECO:0000256" key="2">
    <source>
        <dbReference type="ARBA" id="ARBA00017823"/>
    </source>
</evidence>
<dbReference type="Pfam" id="PF04316">
    <property type="entry name" value="FlgM"/>
    <property type="match status" value="1"/>
</dbReference>
<dbReference type="GO" id="GO:0044781">
    <property type="term" value="P:bacterial-type flagellum organization"/>
    <property type="evidence" value="ECO:0007669"/>
    <property type="project" value="UniProtKB-KW"/>
</dbReference>
<dbReference type="RefSeq" id="WP_013237614.1">
    <property type="nucleotide sequence ID" value="NZ_LITQ01000011.1"/>
</dbReference>
<proteinExistence type="inferred from homology"/>
<dbReference type="GO" id="GO:0045892">
    <property type="term" value="P:negative regulation of DNA-templated transcription"/>
    <property type="evidence" value="ECO:0007669"/>
    <property type="project" value="InterPro"/>
</dbReference>
<evidence type="ECO:0000256" key="4">
    <source>
        <dbReference type="ARBA" id="ARBA00022795"/>
    </source>
</evidence>
<keyword evidence="5" id="KW-0805">Transcription regulation</keyword>